<keyword evidence="3" id="KW-1185">Reference proteome</keyword>
<name>A0ABQ9SW39_9PEZI</name>
<protein>
    <submittedName>
        <fullName evidence="2">Uncharacterized protein</fullName>
    </submittedName>
</protein>
<accession>A0ABQ9SW39</accession>
<dbReference type="EMBL" id="MOPA01000003">
    <property type="protein sequence ID" value="KAK1543734.1"/>
    <property type="molecule type" value="Genomic_DNA"/>
</dbReference>
<dbReference type="Proteomes" id="UP001241169">
    <property type="component" value="Unassembled WGS sequence"/>
</dbReference>
<evidence type="ECO:0000256" key="1">
    <source>
        <dbReference type="SAM" id="MobiDB-lite"/>
    </source>
</evidence>
<gene>
    <name evidence="2" type="ORF">CPAR01_04367</name>
</gene>
<feature type="region of interest" description="Disordered" evidence="1">
    <location>
        <begin position="1"/>
        <end position="24"/>
    </location>
</feature>
<dbReference type="GeneID" id="85372547"/>
<comment type="caution">
    <text evidence="2">The sequence shown here is derived from an EMBL/GenBank/DDBJ whole genome shotgun (WGS) entry which is preliminary data.</text>
</comment>
<evidence type="ECO:0000313" key="3">
    <source>
        <dbReference type="Proteomes" id="UP001241169"/>
    </source>
</evidence>
<reference evidence="2 3" key="1">
    <citation type="submission" date="2016-10" db="EMBL/GenBank/DDBJ databases">
        <title>The genome sequence of Colletotrichum fioriniae PJ7.</title>
        <authorList>
            <person name="Baroncelli R."/>
        </authorList>
    </citation>
    <scope>NUCLEOTIDE SEQUENCE [LARGE SCALE GENOMIC DNA]</scope>
    <source>
        <strain evidence="2 3">IMI 384185</strain>
    </source>
</reference>
<dbReference type="RefSeq" id="XP_060352854.1">
    <property type="nucleotide sequence ID" value="XM_060488648.1"/>
</dbReference>
<sequence>MSFTTDSLYPKSLRPEYPSEEQAMTGGTWENNFFTFGALDDQRDWTWTGSLDIPPEHFRDRWNQLEDYVYTGPAVPDDPEKRTSGLEDRAEIRQRHCGGGSVFISTCPEDWTVNWGPGLLTMLKQEMQGHDPNYRCYGHIDIIDFVTYRWELAQLTDLFVARFRLVAPWVQPCILWTRGSWQTFATQRDKGYYERHYNAFRLLVGIKFLLEPTESQGPSFARIIHYLAATIAWTPNLSDAQRDEVVEHLVDDMQRYKNFCLEEADGKQLLIASGCLAFTSKCARMAAVSGESDDEIPQTQEQDAMLASQLDSLMEKYDATRETVTELALEFQKTWYRAVDQLLPPLRYENYDDFSYEHATD</sequence>
<proteinExistence type="predicted"/>
<organism evidence="2 3">
    <name type="scientific">Colletotrichum paranaense</name>
    <dbReference type="NCBI Taxonomy" id="1914294"/>
    <lineage>
        <taxon>Eukaryota</taxon>
        <taxon>Fungi</taxon>
        <taxon>Dikarya</taxon>
        <taxon>Ascomycota</taxon>
        <taxon>Pezizomycotina</taxon>
        <taxon>Sordariomycetes</taxon>
        <taxon>Hypocreomycetidae</taxon>
        <taxon>Glomerellales</taxon>
        <taxon>Glomerellaceae</taxon>
        <taxon>Colletotrichum</taxon>
        <taxon>Colletotrichum acutatum species complex</taxon>
    </lineage>
</organism>
<evidence type="ECO:0000313" key="2">
    <source>
        <dbReference type="EMBL" id="KAK1543734.1"/>
    </source>
</evidence>